<accession>A0A506VAV1</accession>
<dbReference type="OrthoDB" id="6538417at2"/>
<protein>
    <submittedName>
        <fullName evidence="1">Transcriptional regulator</fullName>
    </submittedName>
</protein>
<sequence length="362" mass="40477">MLSQLTLRFPKNLTERLRNRAATESTSVNALAERLLEDGLATDVAGEEYLRLVTDPDAALEKLYCRLVLGQTLGAPEITADTVQFLLELAHQGYARGPSQLVSTPRLRTLLEITFALLDWHVENDRAVDSHYLRRTFGIKGEDWHAEGEAFLATLTPAVTQDHAEQLLRPLLGRSFDLRAVPDAVLATLFTTDRLKAIFPLCMYARNWSPDRQRRFLETVRPPVTAARESIGAGPLRLDIHISGMAPGERPGGWYEAPRLFLTVTGSEFIMPFGWEQFAELLRLLTVYHHHPDVIPQGWQGHGAMFSTRATAAGEVILGLDALRVFMSEEAFTALAGDFVTRCDRGELHQTLESLRCIYGDL</sequence>
<dbReference type="Proteomes" id="UP000319523">
    <property type="component" value="Unassembled WGS sequence"/>
</dbReference>
<keyword evidence="2" id="KW-1185">Reference proteome</keyword>
<dbReference type="AlphaFoldDB" id="A0A506VAV1"/>
<proteinExistence type="predicted"/>
<dbReference type="SUPFAM" id="SSF47598">
    <property type="entry name" value="Ribbon-helix-helix"/>
    <property type="match status" value="1"/>
</dbReference>
<evidence type="ECO:0000313" key="2">
    <source>
        <dbReference type="Proteomes" id="UP000319523"/>
    </source>
</evidence>
<name>A0A506VAV1_9GAMM</name>
<reference evidence="1 2" key="1">
    <citation type="submission" date="2019-06" db="EMBL/GenBank/DDBJ databases">
        <authorList>
            <person name="Yang Y."/>
        </authorList>
    </citation>
    <scope>NUCLEOTIDE SEQUENCE [LARGE SCALE GENOMIC DNA]</scope>
    <source>
        <strain evidence="1 2">BIT-26</strain>
    </source>
</reference>
<organism evidence="1 2">
    <name type="scientific">Mixta tenebrionis</name>
    <dbReference type="NCBI Taxonomy" id="2562439"/>
    <lineage>
        <taxon>Bacteria</taxon>
        <taxon>Pseudomonadati</taxon>
        <taxon>Pseudomonadota</taxon>
        <taxon>Gammaproteobacteria</taxon>
        <taxon>Enterobacterales</taxon>
        <taxon>Erwiniaceae</taxon>
        <taxon>Mixta</taxon>
    </lineage>
</organism>
<dbReference type="GO" id="GO:0006355">
    <property type="term" value="P:regulation of DNA-templated transcription"/>
    <property type="evidence" value="ECO:0007669"/>
    <property type="project" value="InterPro"/>
</dbReference>
<evidence type="ECO:0000313" key="1">
    <source>
        <dbReference type="EMBL" id="TPW43081.1"/>
    </source>
</evidence>
<dbReference type="RefSeq" id="WP_141175259.1">
    <property type="nucleotide sequence ID" value="NZ_JBHUFX010000011.1"/>
</dbReference>
<gene>
    <name evidence="1" type="ORF">FKM52_05785</name>
</gene>
<comment type="caution">
    <text evidence="1">The sequence shown here is derived from an EMBL/GenBank/DDBJ whole genome shotgun (WGS) entry which is preliminary data.</text>
</comment>
<dbReference type="EMBL" id="VHQI01000003">
    <property type="protein sequence ID" value="TPW43081.1"/>
    <property type="molecule type" value="Genomic_DNA"/>
</dbReference>
<dbReference type="InterPro" id="IPR010985">
    <property type="entry name" value="Ribbon_hlx_hlx"/>
</dbReference>